<sequence length="823" mass="91266">MFTLLLFLAIPLGAQYSLGEHPRLFVTRDMLPELAERARGGGMLGGDYAMIKAEADRVVAEKTFRMINSVWHRPTDMLCASLAYLVERELGNPQAGLYAEAVKEIWGDGSQLSRSDLNSSGSGHFGSYAIAYDWIYDSMTAAERKKFGDQLGGWLLWYTDAAEITLRFGGWLFNQTWGPSHLNTPNCRDGITPKLFVALALAGAGTAYESDCRRFLDSWYNRIPLDCLSLFNRMGGVWAESMGHGGYGPVKVIPWAFEGWRTATGQDWFQLGSPTMYLKEMNRWIVHLRVPFNNITAYIDDNSGGWDMEQVAPILAARYSDPVACKLSEEYDRGSWPEKWFSTPWIRFITHDPGVRARTPGEMGWARARLFTGAGHVYMRSAWDDPDATWAFFGAGPAYALHSRDDEGHFLIAKKGWLVLRAGGQGHNDDDYYIGGSLAYNIVTVFDPLELFDRQTPSPERLAQGGTKNERDGGMIRRVYAGGHQDIKERGQITAYKHTPQYTYSAADLTQAYNSSKISEITRQFLYLRGEREFFVIFDRVEATRSDYPKHWFLHIPGEPRIAGTPTELVAGHVYSSEAPEYVTWLSDPAGIGDYVLSSGRARAFLKTVLPRSTVTTKRGGEGHDFWGHPDEPTAQYNHVGRSSNQTPVVPWRLEVRAPTGSQRDYFLHVLEIGDESDTAMSAVATLEEDTLLAGVRITTASGGQVEVQFGRHGAPSGRVRFGGAGSFEPLQTEIDTTGQLGLRGDLDRDGRLSILDAVSMLVRGVRDRAAPELDFNGDGLYSPADVTGLLDYIMERRSFTALAGAPEAVSLGLSPGQTGRAP</sequence>
<evidence type="ECO:0008006" key="3">
    <source>
        <dbReference type="Google" id="ProtNLM"/>
    </source>
</evidence>
<organism evidence="1 2">
    <name type="scientific">Candidatus Glassbacteria bacterium GWA2_58_10</name>
    <dbReference type="NCBI Taxonomy" id="1817865"/>
    <lineage>
        <taxon>Bacteria</taxon>
        <taxon>Candidatus Glassiibacteriota</taxon>
    </lineage>
</organism>
<dbReference type="SUPFAM" id="SSF63446">
    <property type="entry name" value="Type I dockerin domain"/>
    <property type="match status" value="1"/>
</dbReference>
<dbReference type="InterPro" id="IPR036439">
    <property type="entry name" value="Dockerin_dom_sf"/>
</dbReference>
<evidence type="ECO:0000313" key="1">
    <source>
        <dbReference type="EMBL" id="OGF97948.1"/>
    </source>
</evidence>
<dbReference type="Proteomes" id="UP000176992">
    <property type="component" value="Unassembled WGS sequence"/>
</dbReference>
<comment type="caution">
    <text evidence="1">The sequence shown here is derived from an EMBL/GenBank/DDBJ whole genome shotgun (WGS) entry which is preliminary data.</text>
</comment>
<evidence type="ECO:0000313" key="2">
    <source>
        <dbReference type="Proteomes" id="UP000176992"/>
    </source>
</evidence>
<protein>
    <recommendedName>
        <fullName evidence="3">Dockerin domain-containing protein</fullName>
    </recommendedName>
</protein>
<dbReference type="EMBL" id="MFIV01000192">
    <property type="protein sequence ID" value="OGF97948.1"/>
    <property type="molecule type" value="Genomic_DNA"/>
</dbReference>
<accession>A0A1F5YCP0</accession>
<dbReference type="AlphaFoldDB" id="A0A1F5YCP0"/>
<dbReference type="GO" id="GO:0000272">
    <property type="term" value="P:polysaccharide catabolic process"/>
    <property type="evidence" value="ECO:0007669"/>
    <property type="project" value="InterPro"/>
</dbReference>
<name>A0A1F5YCP0_9BACT</name>
<dbReference type="InterPro" id="IPR008929">
    <property type="entry name" value="Chondroitin_lyas"/>
</dbReference>
<proteinExistence type="predicted"/>
<gene>
    <name evidence="1" type="ORF">A2Z86_07290</name>
</gene>
<dbReference type="Gene3D" id="1.50.10.100">
    <property type="entry name" value="Chondroitin AC/alginate lyase"/>
    <property type="match status" value="1"/>
</dbReference>
<dbReference type="Gene3D" id="2.70.98.70">
    <property type="match status" value="1"/>
</dbReference>
<reference evidence="1 2" key="1">
    <citation type="journal article" date="2016" name="Nat. Commun.">
        <title>Thousands of microbial genomes shed light on interconnected biogeochemical processes in an aquifer system.</title>
        <authorList>
            <person name="Anantharaman K."/>
            <person name="Brown C.T."/>
            <person name="Hug L.A."/>
            <person name="Sharon I."/>
            <person name="Castelle C.J."/>
            <person name="Probst A.J."/>
            <person name="Thomas B.C."/>
            <person name="Singh A."/>
            <person name="Wilkins M.J."/>
            <person name="Karaoz U."/>
            <person name="Brodie E.L."/>
            <person name="Williams K.H."/>
            <person name="Hubbard S.S."/>
            <person name="Banfield J.F."/>
        </authorList>
    </citation>
    <scope>NUCLEOTIDE SEQUENCE [LARGE SCALE GENOMIC DNA]</scope>
</reference>